<sequence>MEAISEFFKRKNNKWRDIETFVIDKDLKEWRALEKCFPQATARLCQFHTMSNWKKVVKRAKYRLDGTQRGEVEFSIKRHHPGRRQQIERWFREILQRKVSRYLP</sequence>
<name>A0A8T1TTZ2_9STRA</name>
<dbReference type="PANTHER" id="PTHR31569:SF4">
    <property type="entry name" value="SWIM-TYPE DOMAIN-CONTAINING PROTEIN"/>
    <property type="match status" value="1"/>
</dbReference>
<dbReference type="PANTHER" id="PTHR31569">
    <property type="entry name" value="SWIM-TYPE DOMAIN-CONTAINING PROTEIN"/>
    <property type="match status" value="1"/>
</dbReference>
<gene>
    <name evidence="2" type="ORF">JG687_00015356</name>
</gene>
<proteinExistence type="predicted"/>
<comment type="caution">
    <text evidence="2">The sequence shown here is derived from an EMBL/GenBank/DDBJ whole genome shotgun (WGS) entry which is preliminary data.</text>
</comment>
<organism evidence="2 3">
    <name type="scientific">Phytophthora cactorum</name>
    <dbReference type="NCBI Taxonomy" id="29920"/>
    <lineage>
        <taxon>Eukaryota</taxon>
        <taxon>Sar</taxon>
        <taxon>Stramenopiles</taxon>
        <taxon>Oomycota</taxon>
        <taxon>Peronosporomycetes</taxon>
        <taxon>Peronosporales</taxon>
        <taxon>Peronosporaceae</taxon>
        <taxon>Phytophthora</taxon>
    </lineage>
</organism>
<dbReference type="AlphaFoldDB" id="A0A8T1TTZ2"/>
<evidence type="ECO:0000259" key="1">
    <source>
        <dbReference type="Pfam" id="PF21056"/>
    </source>
</evidence>
<evidence type="ECO:0000313" key="3">
    <source>
        <dbReference type="Proteomes" id="UP000688947"/>
    </source>
</evidence>
<evidence type="ECO:0000313" key="2">
    <source>
        <dbReference type="EMBL" id="KAG6948639.1"/>
    </source>
</evidence>
<dbReference type="EMBL" id="JAENGZ010001356">
    <property type="protein sequence ID" value="KAG6948639.1"/>
    <property type="molecule type" value="Genomic_DNA"/>
</dbReference>
<dbReference type="Pfam" id="PF21056">
    <property type="entry name" value="ZSWIM1-3_RNaseH-like"/>
    <property type="match status" value="1"/>
</dbReference>
<dbReference type="InterPro" id="IPR052579">
    <property type="entry name" value="Zinc_finger_SWIM"/>
</dbReference>
<feature type="domain" description="ZSWIM1/3 RNaseH-like" evidence="1">
    <location>
        <begin position="2"/>
        <end position="41"/>
    </location>
</feature>
<accession>A0A8T1TTZ2</accession>
<dbReference type="Proteomes" id="UP000688947">
    <property type="component" value="Unassembled WGS sequence"/>
</dbReference>
<dbReference type="OrthoDB" id="109910at2759"/>
<dbReference type="InterPro" id="IPR048324">
    <property type="entry name" value="ZSWIM1-3_RNaseH-like"/>
</dbReference>
<protein>
    <recommendedName>
        <fullName evidence="1">ZSWIM1/3 RNaseH-like domain-containing protein</fullName>
    </recommendedName>
</protein>
<reference evidence="2" key="1">
    <citation type="submission" date="2021-01" db="EMBL/GenBank/DDBJ databases">
        <title>Phytophthora aleatoria, a newly-described species from Pinus radiata is distinct from Phytophthora cactorum isolates based on comparative genomics.</title>
        <authorList>
            <person name="Mcdougal R."/>
            <person name="Panda P."/>
            <person name="Williams N."/>
            <person name="Studholme D.J."/>
        </authorList>
    </citation>
    <scope>NUCLEOTIDE SEQUENCE</scope>
    <source>
        <strain evidence="2">NZFS 3830</strain>
    </source>
</reference>